<sequence length="75" mass="8667">MANILPFPEETPLATQIKSLGDEELLDFWEETQFLERFLKEGAPVPNQNSMQYEKLILQELQLRSCRRCAATAQP</sequence>
<comment type="caution">
    <text evidence="1">The sequence shown here is derived from an EMBL/GenBank/DDBJ whole genome shotgun (WGS) entry which is preliminary data.</text>
</comment>
<dbReference type="AlphaFoldDB" id="A0A1B7XJN8"/>
<gene>
    <name evidence="1" type="ORF">SP90_03555</name>
</gene>
<evidence type="ECO:0000313" key="2">
    <source>
        <dbReference type="Proteomes" id="UP000091979"/>
    </source>
</evidence>
<dbReference type="Proteomes" id="UP000091979">
    <property type="component" value="Unassembled WGS sequence"/>
</dbReference>
<dbReference type="OrthoDB" id="5471717at2"/>
<evidence type="ECO:0000313" key="1">
    <source>
        <dbReference type="EMBL" id="OBQ55714.1"/>
    </source>
</evidence>
<reference evidence="1 2" key="1">
    <citation type="submission" date="2015-01" db="EMBL/GenBank/DDBJ databases">
        <title>Desulfovibrio sp. JC271 draft genome sequence.</title>
        <authorList>
            <person name="Shivani Y."/>
            <person name="Subhash Y."/>
            <person name="Sasikala C."/>
            <person name="Ramana C.V."/>
        </authorList>
    </citation>
    <scope>NUCLEOTIDE SEQUENCE [LARGE SCALE GENOMIC DNA]</scope>
    <source>
        <strain evidence="1 2">JC271</strain>
    </source>
</reference>
<dbReference type="EMBL" id="JXMS01000004">
    <property type="protein sequence ID" value="OBQ55714.1"/>
    <property type="molecule type" value="Genomic_DNA"/>
</dbReference>
<keyword evidence="2" id="KW-1185">Reference proteome</keyword>
<dbReference type="RefSeq" id="WP_066852659.1">
    <property type="nucleotide sequence ID" value="NZ_JXMS01000004.1"/>
</dbReference>
<dbReference type="STRING" id="1560234.SP90_03555"/>
<proteinExistence type="predicted"/>
<accession>A0A1B7XJN8</accession>
<protein>
    <submittedName>
        <fullName evidence="1">Uncharacterized protein</fullName>
    </submittedName>
</protein>
<name>A0A1B7XJN8_9BACT</name>
<organism evidence="1 2">
    <name type="scientific">Halodesulfovibrio spirochaetisodalis</name>
    <dbReference type="NCBI Taxonomy" id="1560234"/>
    <lineage>
        <taxon>Bacteria</taxon>
        <taxon>Pseudomonadati</taxon>
        <taxon>Thermodesulfobacteriota</taxon>
        <taxon>Desulfovibrionia</taxon>
        <taxon>Desulfovibrionales</taxon>
        <taxon>Desulfovibrionaceae</taxon>
        <taxon>Halodesulfovibrio</taxon>
    </lineage>
</organism>
<dbReference type="PATRIC" id="fig|1560234.3.peg.2582"/>